<proteinExistence type="predicted"/>
<dbReference type="OrthoDB" id="2157530at2759"/>
<dbReference type="Pfam" id="PF26639">
    <property type="entry name" value="Het-6_barrel"/>
    <property type="match status" value="1"/>
</dbReference>
<dbReference type="Proteomes" id="UP000016933">
    <property type="component" value="Unassembled WGS sequence"/>
</dbReference>
<reference evidence="2 3" key="2">
    <citation type="journal article" date="2012" name="PLoS Pathog.">
        <title>Diverse lifestyles and strategies of plant pathogenesis encoded in the genomes of eighteen Dothideomycetes fungi.</title>
        <authorList>
            <person name="Ohm R.A."/>
            <person name="Feau N."/>
            <person name="Henrissat B."/>
            <person name="Schoch C.L."/>
            <person name="Horwitz B.A."/>
            <person name="Barry K.W."/>
            <person name="Condon B.J."/>
            <person name="Copeland A.C."/>
            <person name="Dhillon B."/>
            <person name="Glaser F."/>
            <person name="Hesse C.N."/>
            <person name="Kosti I."/>
            <person name="LaButti K."/>
            <person name="Lindquist E.A."/>
            <person name="Lucas S."/>
            <person name="Salamov A.A."/>
            <person name="Bradshaw R.E."/>
            <person name="Ciuffetti L."/>
            <person name="Hamelin R.C."/>
            <person name="Kema G.H.J."/>
            <person name="Lawrence C."/>
            <person name="Scott J.A."/>
            <person name="Spatafora J.W."/>
            <person name="Turgeon B.G."/>
            <person name="de Wit P.J.G.M."/>
            <person name="Zhong S."/>
            <person name="Goodwin S.B."/>
            <person name="Grigoriev I.V."/>
        </authorList>
    </citation>
    <scope>NUCLEOTIDE SEQUENCE [LARGE SCALE GENOMIC DNA]</scope>
    <source>
        <strain evidence="3">NZE10 / CBS 128990</strain>
    </source>
</reference>
<keyword evidence="3" id="KW-1185">Reference proteome</keyword>
<sequence length="219" mass="23890">MPIFNAGGKSDEWSKTEPLPTNDAGVLRIKGLVVSTVDKIANKTNDLHEVEAMLSHLDEVEAITSTLKIDPLTLGAVLLGGAGFDDTARATPAEVNVWPKYLKQIHAEKEHPPWLNHLESNADEQERALAMFNATFHNACRHRCFFSTMDGQIGIGPIRSRPGDSVVVLQGGLFPFVLRGKQDGQSELIGYCYVHGVMDGEAVEKLDRGAVEAAIFDLI</sequence>
<dbReference type="STRING" id="675120.N1PF95"/>
<protein>
    <submittedName>
        <fullName evidence="2">Uncharacterized protein</fullName>
    </submittedName>
</protein>
<dbReference type="EMBL" id="KB446544">
    <property type="protein sequence ID" value="EME40240.1"/>
    <property type="molecule type" value="Genomic_DNA"/>
</dbReference>
<dbReference type="PANTHER" id="PTHR24148:SF64">
    <property type="entry name" value="HETEROKARYON INCOMPATIBILITY DOMAIN-CONTAINING PROTEIN"/>
    <property type="match status" value="1"/>
</dbReference>
<feature type="region of interest" description="Disordered" evidence="1">
    <location>
        <begin position="1"/>
        <end position="20"/>
    </location>
</feature>
<evidence type="ECO:0000313" key="2">
    <source>
        <dbReference type="EMBL" id="EME40240.1"/>
    </source>
</evidence>
<dbReference type="InterPro" id="IPR052895">
    <property type="entry name" value="HetReg/Transcr_Mod"/>
</dbReference>
<dbReference type="HOGENOM" id="CLU_1133659_0_0_1"/>
<gene>
    <name evidence="2" type="ORF">DOTSEDRAFT_74892</name>
</gene>
<dbReference type="AlphaFoldDB" id="N1PF95"/>
<organism evidence="2 3">
    <name type="scientific">Dothistroma septosporum (strain NZE10 / CBS 128990)</name>
    <name type="common">Red band needle blight fungus</name>
    <name type="synonym">Mycosphaerella pini</name>
    <dbReference type="NCBI Taxonomy" id="675120"/>
    <lineage>
        <taxon>Eukaryota</taxon>
        <taxon>Fungi</taxon>
        <taxon>Dikarya</taxon>
        <taxon>Ascomycota</taxon>
        <taxon>Pezizomycotina</taxon>
        <taxon>Dothideomycetes</taxon>
        <taxon>Dothideomycetidae</taxon>
        <taxon>Mycosphaerellales</taxon>
        <taxon>Mycosphaerellaceae</taxon>
        <taxon>Dothistroma</taxon>
    </lineage>
</organism>
<dbReference type="PANTHER" id="PTHR24148">
    <property type="entry name" value="ANKYRIN REPEAT DOMAIN-CONTAINING PROTEIN 39 HOMOLOG-RELATED"/>
    <property type="match status" value="1"/>
</dbReference>
<reference evidence="3" key="1">
    <citation type="journal article" date="2012" name="PLoS Genet.">
        <title>The genomes of the fungal plant pathogens Cladosporium fulvum and Dothistroma septosporum reveal adaptation to different hosts and lifestyles but also signatures of common ancestry.</title>
        <authorList>
            <person name="de Wit P.J.G.M."/>
            <person name="van der Burgt A."/>
            <person name="Oekmen B."/>
            <person name="Stergiopoulos I."/>
            <person name="Abd-Elsalam K.A."/>
            <person name="Aerts A.L."/>
            <person name="Bahkali A.H."/>
            <person name="Beenen H.G."/>
            <person name="Chettri P."/>
            <person name="Cox M.P."/>
            <person name="Datema E."/>
            <person name="de Vries R.P."/>
            <person name="Dhillon B."/>
            <person name="Ganley A.R."/>
            <person name="Griffiths S.A."/>
            <person name="Guo Y."/>
            <person name="Hamelin R.C."/>
            <person name="Henrissat B."/>
            <person name="Kabir M.S."/>
            <person name="Jashni M.K."/>
            <person name="Kema G."/>
            <person name="Klaubauf S."/>
            <person name="Lapidus A."/>
            <person name="Levasseur A."/>
            <person name="Lindquist E."/>
            <person name="Mehrabi R."/>
            <person name="Ohm R.A."/>
            <person name="Owen T.J."/>
            <person name="Salamov A."/>
            <person name="Schwelm A."/>
            <person name="Schijlen E."/>
            <person name="Sun H."/>
            <person name="van den Burg H.A."/>
            <person name="van Ham R.C.H.J."/>
            <person name="Zhang S."/>
            <person name="Goodwin S.B."/>
            <person name="Grigoriev I.V."/>
            <person name="Collemare J."/>
            <person name="Bradshaw R.E."/>
        </authorList>
    </citation>
    <scope>NUCLEOTIDE SEQUENCE [LARGE SCALE GENOMIC DNA]</scope>
    <source>
        <strain evidence="3">NZE10 / CBS 128990</strain>
    </source>
</reference>
<name>N1PF95_DOTSN</name>
<evidence type="ECO:0000256" key="1">
    <source>
        <dbReference type="SAM" id="MobiDB-lite"/>
    </source>
</evidence>
<accession>N1PF95</accession>
<evidence type="ECO:0000313" key="3">
    <source>
        <dbReference type="Proteomes" id="UP000016933"/>
    </source>
</evidence>